<feature type="compositionally biased region" description="Basic and acidic residues" evidence="1">
    <location>
        <begin position="146"/>
        <end position="158"/>
    </location>
</feature>
<feature type="region of interest" description="Disordered" evidence="1">
    <location>
        <begin position="134"/>
        <end position="186"/>
    </location>
</feature>
<dbReference type="GeneID" id="108037985"/>
<organism evidence="2">
    <name type="scientific">Drosophila rhopaloa</name>
    <name type="common">Fruit fly</name>
    <dbReference type="NCBI Taxonomy" id="1041015"/>
    <lineage>
        <taxon>Eukaryota</taxon>
        <taxon>Metazoa</taxon>
        <taxon>Ecdysozoa</taxon>
        <taxon>Arthropoda</taxon>
        <taxon>Hexapoda</taxon>
        <taxon>Insecta</taxon>
        <taxon>Pterygota</taxon>
        <taxon>Neoptera</taxon>
        <taxon>Endopterygota</taxon>
        <taxon>Diptera</taxon>
        <taxon>Brachycera</taxon>
        <taxon>Muscomorpha</taxon>
        <taxon>Ephydroidea</taxon>
        <taxon>Drosophilidae</taxon>
        <taxon>Drosophila</taxon>
        <taxon>Sophophora</taxon>
    </lineage>
</organism>
<evidence type="ECO:0000313" key="2">
    <source>
        <dbReference type="RefSeq" id="XP_016970154.1"/>
    </source>
</evidence>
<reference evidence="2" key="1">
    <citation type="submission" date="2025-08" db="UniProtKB">
        <authorList>
            <consortium name="RefSeq"/>
        </authorList>
    </citation>
    <scope>IDENTIFICATION</scope>
</reference>
<dbReference type="RefSeq" id="XP_016970154.1">
    <property type="nucleotide sequence ID" value="XM_017114665.1"/>
</dbReference>
<sequence length="245" mass="28490">MPVFPRNLQSMRHLAKRSLTDGRRSLTTISSGLEKGQPLGIAGPVPWYKDWPMREESFAAAQLLRQKQQSRQWSNTVSGLDSAMFRPVIKPDEIVPRRNNVVAAQNAAKRRNVKSRQLSHYDDTNAYRSQQLNWEAQQQQEEEGEQPGRETEAKGEDHDHEEDLEIRSVRETVFGPPEDNAEEERERARADEELLRRVAIASQQYESPNRPSISRKVISPYNSYRSHRTRWAEFRHSMIYGRSSY</sequence>
<protein>
    <submittedName>
        <fullName evidence="2">Uncharacterized protein LOC108037985</fullName>
    </submittedName>
</protein>
<dbReference type="OMA" id="WSNNYSG"/>
<dbReference type="AlphaFoldDB" id="A0A6P4E188"/>
<dbReference type="RefSeq" id="XP_016970154.2">
    <property type="nucleotide sequence ID" value="XM_017114665.2"/>
</dbReference>
<accession>A0A6P4E188</accession>
<name>A0A6P4E188_DRORH</name>
<gene>
    <name evidence="2" type="primary">LOC108037985</name>
</gene>
<proteinExistence type="predicted"/>
<dbReference type="OrthoDB" id="7851837at2759"/>
<evidence type="ECO:0000256" key="1">
    <source>
        <dbReference type="SAM" id="MobiDB-lite"/>
    </source>
</evidence>